<dbReference type="STRING" id="1188229.GlitD10_0895"/>
<protein>
    <submittedName>
        <fullName evidence="1">Uncharacterized protein</fullName>
    </submittedName>
</protein>
<reference evidence="1 2" key="1">
    <citation type="submission" date="2016-10" db="EMBL/GenBank/DDBJ databases">
        <title>Description of Gloeomargarita lithophora gen. nov., sp. nov., a thylakoid-bearing basal-branching cyanobacterium with intracellular carbonates, and proposal for Gloeomargaritales ord. nov.</title>
        <authorList>
            <person name="Moreira D."/>
            <person name="Tavera R."/>
            <person name="Benzerara K."/>
            <person name="Skouri-Panet F."/>
            <person name="Couradeau E."/>
            <person name="Gerard E."/>
            <person name="Loussert C."/>
            <person name="Novelo E."/>
            <person name="Zivanovic Y."/>
            <person name="Lopez-Garcia P."/>
        </authorList>
    </citation>
    <scope>NUCLEOTIDE SEQUENCE [LARGE SCALE GENOMIC DNA]</scope>
    <source>
        <strain evidence="1 2">D10</strain>
    </source>
</reference>
<dbReference type="Proteomes" id="UP000180235">
    <property type="component" value="Chromosome"/>
</dbReference>
<evidence type="ECO:0000313" key="1">
    <source>
        <dbReference type="EMBL" id="APB33213.1"/>
    </source>
</evidence>
<evidence type="ECO:0000313" key="2">
    <source>
        <dbReference type="Proteomes" id="UP000180235"/>
    </source>
</evidence>
<gene>
    <name evidence="1" type="ORF">GlitD10_0895</name>
</gene>
<dbReference type="EMBL" id="CP017675">
    <property type="protein sequence ID" value="APB33213.1"/>
    <property type="molecule type" value="Genomic_DNA"/>
</dbReference>
<dbReference type="KEGG" id="glt:GlitD10_0895"/>
<organism evidence="1 2">
    <name type="scientific">Gloeomargarita lithophora Alchichica-D10</name>
    <dbReference type="NCBI Taxonomy" id="1188229"/>
    <lineage>
        <taxon>Bacteria</taxon>
        <taxon>Bacillati</taxon>
        <taxon>Cyanobacteriota</taxon>
        <taxon>Cyanophyceae</taxon>
        <taxon>Gloeomargaritales</taxon>
        <taxon>Gloeomargaritaceae</taxon>
        <taxon>Gloeomargarita</taxon>
    </lineage>
</organism>
<keyword evidence="2" id="KW-1185">Reference proteome</keyword>
<dbReference type="RefSeq" id="WP_216634840.1">
    <property type="nucleotide sequence ID" value="NZ_CP017675.1"/>
</dbReference>
<accession>A0A1J0ABC4</accession>
<name>A0A1J0ABC4_9CYAN</name>
<dbReference type="AlphaFoldDB" id="A0A1J0ABC4"/>
<sequence>MLEVMFVVIPVLRWLILWAAAVVVWCSQTGTAQALTEVRLSQLTVGDCPAALADGAVTSGGNTLPARCYWVTGQAENPTNKTVYDADVFGRVYDANGEPALPKRGRVGTIEQIPPGVSEFHLPLMVPAEQSPPLQLSQFKAMGFSAKVRR</sequence>
<proteinExistence type="predicted"/>